<dbReference type="STRING" id="29542.A6070_01120"/>
<keyword evidence="4 10" id="KW-0812">Transmembrane</keyword>
<proteinExistence type="inferred from homology"/>
<dbReference type="GO" id="GO:0044718">
    <property type="term" value="P:siderophore transmembrane transport"/>
    <property type="evidence" value="ECO:0007669"/>
    <property type="project" value="TreeGrafter"/>
</dbReference>
<keyword evidence="2 10" id="KW-0813">Transport</keyword>
<name>A0A1L3GJX0_SYNAC</name>
<dbReference type="CDD" id="cd01347">
    <property type="entry name" value="ligand_gated_channel"/>
    <property type="match status" value="1"/>
</dbReference>
<dbReference type="PANTHER" id="PTHR30069:SF29">
    <property type="entry name" value="HEMOGLOBIN AND HEMOGLOBIN-HAPTOGLOBIN-BINDING PROTEIN 1-RELATED"/>
    <property type="match status" value="1"/>
</dbReference>
<evidence type="ECO:0000313" key="14">
    <source>
        <dbReference type="EMBL" id="APG26243.1"/>
    </source>
</evidence>
<dbReference type="SUPFAM" id="SSF56935">
    <property type="entry name" value="Porins"/>
    <property type="match status" value="1"/>
</dbReference>
<evidence type="ECO:0000256" key="3">
    <source>
        <dbReference type="ARBA" id="ARBA00022452"/>
    </source>
</evidence>
<dbReference type="GO" id="GO:0015344">
    <property type="term" value="F:siderophore uptake transmembrane transporter activity"/>
    <property type="evidence" value="ECO:0007669"/>
    <property type="project" value="TreeGrafter"/>
</dbReference>
<keyword evidence="5" id="KW-0732">Signal</keyword>
<protein>
    <submittedName>
        <fullName evidence="14">Ligand-gated channel protein</fullName>
    </submittedName>
</protein>
<evidence type="ECO:0000256" key="1">
    <source>
        <dbReference type="ARBA" id="ARBA00004571"/>
    </source>
</evidence>
<evidence type="ECO:0000256" key="7">
    <source>
        <dbReference type="ARBA" id="ARBA00023136"/>
    </source>
</evidence>
<feature type="domain" description="TonB-dependent receptor plug" evidence="13">
    <location>
        <begin position="50"/>
        <end position="146"/>
    </location>
</feature>
<dbReference type="KEGG" id="pace:A6070_01120"/>
<dbReference type="GO" id="GO:0009279">
    <property type="term" value="C:cell outer membrane"/>
    <property type="evidence" value="ECO:0007669"/>
    <property type="project" value="UniProtKB-SubCell"/>
</dbReference>
<dbReference type="Gene3D" id="2.170.130.10">
    <property type="entry name" value="TonB-dependent receptor, plug domain"/>
    <property type="match status" value="1"/>
</dbReference>
<dbReference type="Proteomes" id="UP000182264">
    <property type="component" value="Chromosome"/>
</dbReference>
<dbReference type="InterPro" id="IPR036942">
    <property type="entry name" value="Beta-barrel_TonB_sf"/>
</dbReference>
<feature type="domain" description="TonB-dependent receptor-like beta-barrel" evidence="12">
    <location>
        <begin position="252"/>
        <end position="635"/>
    </location>
</feature>
<sequence length="661" mass="74951">MIWSLGLVLLFFPIPESVAVEVAASGVFALGEIEVVAHEEQGAASLLTERVSEETLRNFNRDDVAEALDMLPGVHLSKVGGRNESTVYVRGFDLRHVPLYLDGIPIYVPYDGYPDLRRFTTFDLSQIVLSKGFASVLYGPNTMGGAINLVSKRPETAFEGNCGAGYASGDSYQAYFNLGTNQDWWYLQTGASWYNTDYFRLSDDFRKTANEDGGRRENSYARDRKINIKVGLTPRGDDEYAFSYIYQHGVKGTPPYAGSASSERIKYWRWPYWEKESYYINTRTGLGEASYVKTRLYYDRYMNSLFSYDNAEYDTISRPYAFRSNYDDHTYGGSLEVGTKLLPRNEMKVAFHYKRDVHREHNRPNPYQRFADEIYSVGAEDTITLTDNLKVVAGLSYDATRTLDAQDFISGELVDFPKGESDAWNPQIGLFYELTDTAVLYATVAHKTRLATIKDKYSYRLGTAIPNPDLKPEKAINYQIGYRNRLWDRLSFNAALFYSDIEDFILQATIQDPDDPTATIGQNQNVGKVEQYGLELGIEGNLSDSLEAGINYTLMDRNNRDNDDKLTGTPNHKLFTYVRYRPRTWLSLQADLIYHSNSFSSSDGVRIAGEFAVANVKAVFEPLPGVTFDAGINNLFDTNYAYDEGYPEPGINYFGNVAYRF</sequence>
<reference evidence="14 15" key="1">
    <citation type="journal article" date="2017" name="Genome Announc.">
        <title>Complete Genome Sequences of Two Acetylene-Fermenting Pelobacter acetylenicus Strains.</title>
        <authorList>
            <person name="Sutton J.M."/>
            <person name="Baesman S.M."/>
            <person name="Fierst J.L."/>
            <person name="Poret-Peterson A.T."/>
            <person name="Oremland R.S."/>
            <person name="Dunlap D.S."/>
            <person name="Akob D.M."/>
        </authorList>
    </citation>
    <scope>NUCLEOTIDE SEQUENCE [LARGE SCALE GENOMIC DNA]</scope>
    <source>
        <strain evidence="14 15">DSM 3247</strain>
    </source>
</reference>
<evidence type="ECO:0000313" key="15">
    <source>
        <dbReference type="Proteomes" id="UP000182264"/>
    </source>
</evidence>
<dbReference type="InterPro" id="IPR000531">
    <property type="entry name" value="Beta-barrel_TonB"/>
</dbReference>
<keyword evidence="8" id="KW-0675">Receptor</keyword>
<evidence type="ECO:0000259" key="13">
    <source>
        <dbReference type="Pfam" id="PF07715"/>
    </source>
</evidence>
<comment type="subcellular location">
    <subcellularLocation>
        <location evidence="1 10">Cell outer membrane</location>
        <topology evidence="1 10">Multi-pass membrane protein</topology>
    </subcellularLocation>
</comment>
<evidence type="ECO:0000256" key="8">
    <source>
        <dbReference type="ARBA" id="ARBA00023170"/>
    </source>
</evidence>
<evidence type="ECO:0000256" key="10">
    <source>
        <dbReference type="PROSITE-ProRule" id="PRU01360"/>
    </source>
</evidence>
<organism evidence="14 15">
    <name type="scientific">Syntrophotalea acetylenica</name>
    <name type="common">Pelobacter acetylenicus</name>
    <dbReference type="NCBI Taxonomy" id="29542"/>
    <lineage>
        <taxon>Bacteria</taxon>
        <taxon>Pseudomonadati</taxon>
        <taxon>Thermodesulfobacteriota</taxon>
        <taxon>Desulfuromonadia</taxon>
        <taxon>Desulfuromonadales</taxon>
        <taxon>Syntrophotaleaceae</taxon>
        <taxon>Syntrophotalea</taxon>
    </lineage>
</organism>
<evidence type="ECO:0000259" key="12">
    <source>
        <dbReference type="Pfam" id="PF00593"/>
    </source>
</evidence>
<dbReference type="PANTHER" id="PTHR30069">
    <property type="entry name" value="TONB-DEPENDENT OUTER MEMBRANE RECEPTOR"/>
    <property type="match status" value="1"/>
</dbReference>
<dbReference type="PROSITE" id="PS52016">
    <property type="entry name" value="TONB_DEPENDENT_REC_3"/>
    <property type="match status" value="1"/>
</dbReference>
<dbReference type="Pfam" id="PF07715">
    <property type="entry name" value="Plug"/>
    <property type="match status" value="1"/>
</dbReference>
<dbReference type="InterPro" id="IPR039426">
    <property type="entry name" value="TonB-dep_rcpt-like"/>
</dbReference>
<dbReference type="InterPro" id="IPR037066">
    <property type="entry name" value="Plug_dom_sf"/>
</dbReference>
<evidence type="ECO:0000256" key="4">
    <source>
        <dbReference type="ARBA" id="ARBA00022692"/>
    </source>
</evidence>
<dbReference type="AlphaFoldDB" id="A0A1L3GJX0"/>
<comment type="similarity">
    <text evidence="10 11">Belongs to the TonB-dependent receptor family.</text>
</comment>
<dbReference type="Gene3D" id="2.40.170.20">
    <property type="entry name" value="TonB-dependent receptor, beta-barrel domain"/>
    <property type="match status" value="1"/>
</dbReference>
<keyword evidence="3 10" id="KW-1134">Transmembrane beta strand</keyword>
<keyword evidence="6 11" id="KW-0798">TonB box</keyword>
<evidence type="ECO:0000256" key="2">
    <source>
        <dbReference type="ARBA" id="ARBA00022448"/>
    </source>
</evidence>
<keyword evidence="7 10" id="KW-0472">Membrane</keyword>
<keyword evidence="15" id="KW-1185">Reference proteome</keyword>
<accession>A0A1L3GJX0</accession>
<keyword evidence="9 10" id="KW-0998">Cell outer membrane</keyword>
<dbReference type="InterPro" id="IPR012910">
    <property type="entry name" value="Plug_dom"/>
</dbReference>
<dbReference type="EMBL" id="CP015518">
    <property type="protein sequence ID" value="APG26243.1"/>
    <property type="molecule type" value="Genomic_DNA"/>
</dbReference>
<evidence type="ECO:0000256" key="6">
    <source>
        <dbReference type="ARBA" id="ARBA00023077"/>
    </source>
</evidence>
<dbReference type="Pfam" id="PF00593">
    <property type="entry name" value="TonB_dep_Rec_b-barrel"/>
    <property type="match status" value="1"/>
</dbReference>
<evidence type="ECO:0000256" key="9">
    <source>
        <dbReference type="ARBA" id="ARBA00023237"/>
    </source>
</evidence>
<gene>
    <name evidence="14" type="ORF">A7E75_07160</name>
</gene>
<evidence type="ECO:0000256" key="11">
    <source>
        <dbReference type="RuleBase" id="RU003357"/>
    </source>
</evidence>
<evidence type="ECO:0000256" key="5">
    <source>
        <dbReference type="ARBA" id="ARBA00022729"/>
    </source>
</evidence>